<evidence type="ECO:0000313" key="1">
    <source>
        <dbReference type="EMBL" id="RNB77344.1"/>
    </source>
</evidence>
<dbReference type="Gene3D" id="3.40.50.150">
    <property type="entry name" value="Vaccinia Virus protein VP39"/>
    <property type="match status" value="1"/>
</dbReference>
<dbReference type="AlphaFoldDB" id="A0A3M8CNV8"/>
<dbReference type="InterPro" id="IPR029063">
    <property type="entry name" value="SAM-dependent_MTases_sf"/>
</dbReference>
<gene>
    <name evidence="1" type="ORF">EDM58_15315</name>
</gene>
<dbReference type="RefSeq" id="WP_122914113.1">
    <property type="nucleotide sequence ID" value="NZ_RHHT01000031.1"/>
</dbReference>
<dbReference type="PANTHER" id="PTHR35276:SF1">
    <property type="entry name" value="TRNA (MNM(5)S(2)U34)-METHYLTRANSFERASE, CHLOROPLASTIC"/>
    <property type="match status" value="1"/>
</dbReference>
<dbReference type="PANTHER" id="PTHR35276">
    <property type="entry name" value="S-ADENOSYL-L-METHIONINE-DEPENDENT METHYLTRANSFERASES SUPERFAMILY PROTEIN"/>
    <property type="match status" value="1"/>
</dbReference>
<dbReference type="InterPro" id="IPR010719">
    <property type="entry name" value="MnmM_MeTrfase"/>
</dbReference>
<sequence>MFPNVLEVARQLIRERVEEGEIVIDATMGNGNDTLFLAQLVKEQGKVIAYDIQPQALAKTKERLEQHGASQQVELHQCSHEEMAHLQLKVGAIMFNLGYLPGADKEITTTAPSTLRAIEAGLELLRRGGIMTIMIYWGHAAGEVEKGAVESFCQKLDQSRFLVLKYQYVNQQNQAPFLLAIERRAE</sequence>
<dbReference type="EMBL" id="RHHT01000031">
    <property type="protein sequence ID" value="RNB77344.1"/>
    <property type="molecule type" value="Genomic_DNA"/>
</dbReference>
<dbReference type="Proteomes" id="UP000281915">
    <property type="component" value="Unassembled WGS sequence"/>
</dbReference>
<keyword evidence="1" id="KW-0808">Transferase</keyword>
<keyword evidence="1" id="KW-0489">Methyltransferase</keyword>
<protein>
    <submittedName>
        <fullName evidence="1">Methyltransferase domain-containing protein</fullName>
    </submittedName>
</protein>
<accession>A0A3M8CNV8</accession>
<dbReference type="GO" id="GO:0008168">
    <property type="term" value="F:methyltransferase activity"/>
    <property type="evidence" value="ECO:0007669"/>
    <property type="project" value="UniProtKB-KW"/>
</dbReference>
<reference evidence="1 2" key="1">
    <citation type="submission" date="2018-10" db="EMBL/GenBank/DDBJ databases">
        <title>Phylogenomics of Brevibacillus.</title>
        <authorList>
            <person name="Dunlap C."/>
        </authorList>
    </citation>
    <scope>NUCLEOTIDE SEQUENCE [LARGE SCALE GENOMIC DNA]</scope>
    <source>
        <strain evidence="1 2">JCM 15085</strain>
    </source>
</reference>
<dbReference type="Pfam" id="PF06962">
    <property type="entry name" value="rRNA_methylase"/>
    <property type="match status" value="1"/>
</dbReference>
<organism evidence="1 2">
    <name type="scientific">Brevibacillus panacihumi</name>
    <dbReference type="NCBI Taxonomy" id="497735"/>
    <lineage>
        <taxon>Bacteria</taxon>
        <taxon>Bacillati</taxon>
        <taxon>Bacillota</taxon>
        <taxon>Bacilli</taxon>
        <taxon>Bacillales</taxon>
        <taxon>Paenibacillaceae</taxon>
        <taxon>Brevibacillus</taxon>
    </lineage>
</organism>
<dbReference type="SUPFAM" id="SSF53335">
    <property type="entry name" value="S-adenosyl-L-methionine-dependent methyltransferases"/>
    <property type="match status" value="1"/>
</dbReference>
<dbReference type="CDD" id="cd02440">
    <property type="entry name" value="AdoMet_MTases"/>
    <property type="match status" value="1"/>
</dbReference>
<comment type="caution">
    <text evidence="1">The sequence shown here is derived from an EMBL/GenBank/DDBJ whole genome shotgun (WGS) entry which is preliminary data.</text>
</comment>
<dbReference type="GO" id="GO:0032259">
    <property type="term" value="P:methylation"/>
    <property type="evidence" value="ECO:0007669"/>
    <property type="project" value="UniProtKB-KW"/>
</dbReference>
<proteinExistence type="predicted"/>
<evidence type="ECO:0000313" key="2">
    <source>
        <dbReference type="Proteomes" id="UP000281915"/>
    </source>
</evidence>
<name>A0A3M8CNV8_9BACL</name>